<dbReference type="EMBL" id="OBEG01000003">
    <property type="protein sequence ID" value="SNY81661.1"/>
    <property type="molecule type" value="Genomic_DNA"/>
</dbReference>
<protein>
    <submittedName>
        <fullName evidence="2">Uncharacterized protein</fullName>
    </submittedName>
</protein>
<sequence>MGIIGELFGNKLTDEGGEDSDGQVHEPRVDVDLDAGVVRLSAPARSNEGSADDLPRG</sequence>
<reference evidence="2 3" key="1">
    <citation type="submission" date="2017-09" db="EMBL/GenBank/DDBJ databases">
        <authorList>
            <person name="Ehlers B."/>
            <person name="Leendertz F.H."/>
        </authorList>
    </citation>
    <scope>NUCLEOTIDE SEQUENCE [LARGE SCALE GENOMIC DNA]</scope>
    <source>
        <strain evidence="2 3">DSM 45537</strain>
    </source>
</reference>
<gene>
    <name evidence="2" type="ORF">SAMN04244553_3264</name>
</gene>
<organism evidence="2 3">
    <name type="scientific">Nocardia amikacinitolerans</name>
    <dbReference type="NCBI Taxonomy" id="756689"/>
    <lineage>
        <taxon>Bacteria</taxon>
        <taxon>Bacillati</taxon>
        <taxon>Actinomycetota</taxon>
        <taxon>Actinomycetes</taxon>
        <taxon>Mycobacteriales</taxon>
        <taxon>Nocardiaceae</taxon>
        <taxon>Nocardia</taxon>
    </lineage>
</organism>
<dbReference type="AlphaFoldDB" id="A0A285LE47"/>
<dbReference type="Proteomes" id="UP000219565">
    <property type="component" value="Unassembled WGS sequence"/>
</dbReference>
<evidence type="ECO:0000313" key="3">
    <source>
        <dbReference type="Proteomes" id="UP000219565"/>
    </source>
</evidence>
<evidence type="ECO:0000313" key="2">
    <source>
        <dbReference type="EMBL" id="SNY81661.1"/>
    </source>
</evidence>
<accession>A0A285LE47</accession>
<keyword evidence="3" id="KW-1185">Reference proteome</keyword>
<feature type="region of interest" description="Disordered" evidence="1">
    <location>
        <begin position="1"/>
        <end position="30"/>
    </location>
</feature>
<dbReference type="RefSeq" id="WP_179830885.1">
    <property type="nucleotide sequence ID" value="NZ_OBEG01000003.1"/>
</dbReference>
<evidence type="ECO:0000256" key="1">
    <source>
        <dbReference type="SAM" id="MobiDB-lite"/>
    </source>
</evidence>
<proteinExistence type="predicted"/>
<name>A0A285LE47_9NOCA</name>